<dbReference type="Pfam" id="PF20068">
    <property type="entry name" value="Amphi-Trp"/>
    <property type="match status" value="1"/>
</dbReference>
<name>A0A370HU59_9NOCA</name>
<dbReference type="AlphaFoldDB" id="A0A370HU59"/>
<dbReference type="RefSeq" id="WP_068001059.1">
    <property type="nucleotide sequence ID" value="NZ_QQBC01000015.1"/>
</dbReference>
<gene>
    <name evidence="2" type="ORF">DFR76_115124</name>
</gene>
<proteinExistence type="predicted"/>
<evidence type="ECO:0000313" key="3">
    <source>
        <dbReference type="Proteomes" id="UP000254869"/>
    </source>
</evidence>
<accession>A0A370HU59</accession>
<evidence type="ECO:0000313" key="2">
    <source>
        <dbReference type="EMBL" id="RDI60494.1"/>
    </source>
</evidence>
<evidence type="ECO:0000259" key="1">
    <source>
        <dbReference type="Pfam" id="PF20068"/>
    </source>
</evidence>
<dbReference type="NCBIfam" id="TIGR04354">
    <property type="entry name" value="amphi-Trp"/>
    <property type="match status" value="1"/>
</dbReference>
<reference evidence="2 3" key="1">
    <citation type="submission" date="2018-07" db="EMBL/GenBank/DDBJ databases">
        <title>Genomic Encyclopedia of Type Strains, Phase IV (KMG-IV): sequencing the most valuable type-strain genomes for metagenomic binning, comparative biology and taxonomic classification.</title>
        <authorList>
            <person name="Goeker M."/>
        </authorList>
    </citation>
    <scope>NUCLEOTIDE SEQUENCE [LARGE SCALE GENOMIC DNA]</scope>
    <source>
        <strain evidence="2 3">DSM 44290</strain>
    </source>
</reference>
<keyword evidence="3" id="KW-1185">Reference proteome</keyword>
<dbReference type="EMBL" id="QQBC01000015">
    <property type="protein sequence ID" value="RDI60494.1"/>
    <property type="molecule type" value="Genomic_DNA"/>
</dbReference>
<feature type="domain" description="Amphi-Trp" evidence="1">
    <location>
        <begin position="1"/>
        <end position="80"/>
    </location>
</feature>
<comment type="caution">
    <text evidence="2">The sequence shown here is derived from an EMBL/GenBank/DDBJ whole genome shotgun (WGS) entry which is preliminary data.</text>
</comment>
<dbReference type="InterPro" id="IPR027598">
    <property type="entry name" value="Amphi-Trp_dom"/>
</dbReference>
<dbReference type="Proteomes" id="UP000254869">
    <property type="component" value="Unassembled WGS sequence"/>
</dbReference>
<sequence length="84" mass="9670">MSHRKLYEEHTTLTRGELAAELHRLANRLETGRDLDYGTGDAEITLTVPHQIHREFEIKPSKNGTTMKVDIEFQWPVSPDGQVR</sequence>
<protein>
    <submittedName>
        <fullName evidence="2">Amphi-Trp domain-containing protein</fullName>
    </submittedName>
</protein>
<organism evidence="2 3">
    <name type="scientific">Nocardia pseudobrasiliensis</name>
    <dbReference type="NCBI Taxonomy" id="45979"/>
    <lineage>
        <taxon>Bacteria</taxon>
        <taxon>Bacillati</taxon>
        <taxon>Actinomycetota</taxon>
        <taxon>Actinomycetes</taxon>
        <taxon>Mycobacteriales</taxon>
        <taxon>Nocardiaceae</taxon>
        <taxon>Nocardia</taxon>
    </lineage>
</organism>